<keyword evidence="5" id="KW-1185">Reference proteome</keyword>
<feature type="region of interest" description="Disordered" evidence="2">
    <location>
        <begin position="36"/>
        <end position="57"/>
    </location>
</feature>
<name>A0A7S8C0W7_9HYPH</name>
<protein>
    <submittedName>
        <fullName evidence="4">Tetratricopeptide repeat protein</fullName>
    </submittedName>
</protein>
<evidence type="ECO:0000313" key="4">
    <source>
        <dbReference type="EMBL" id="QPC41301.1"/>
    </source>
</evidence>
<gene>
    <name evidence="4" type="ORF">HW532_00200</name>
</gene>
<dbReference type="Proteomes" id="UP000593594">
    <property type="component" value="Chromosome"/>
</dbReference>
<dbReference type="InterPro" id="IPR011990">
    <property type="entry name" value="TPR-like_helical_dom_sf"/>
</dbReference>
<dbReference type="PROSITE" id="PS50005">
    <property type="entry name" value="TPR"/>
    <property type="match status" value="1"/>
</dbReference>
<accession>A0A7S8C0W7</accession>
<dbReference type="SUPFAM" id="SSF48452">
    <property type="entry name" value="TPR-like"/>
    <property type="match status" value="1"/>
</dbReference>
<evidence type="ECO:0000256" key="1">
    <source>
        <dbReference type="PROSITE-ProRule" id="PRU00339"/>
    </source>
</evidence>
<feature type="signal peptide" evidence="3">
    <location>
        <begin position="1"/>
        <end position="37"/>
    </location>
</feature>
<dbReference type="AlphaFoldDB" id="A0A7S8C0W7"/>
<evidence type="ECO:0000256" key="3">
    <source>
        <dbReference type="SAM" id="SignalP"/>
    </source>
</evidence>
<dbReference type="Gene3D" id="1.25.40.10">
    <property type="entry name" value="Tetratricopeptide repeat domain"/>
    <property type="match status" value="1"/>
</dbReference>
<sequence length="198" mass="21281">MTAAFPATPRRPWLSAAVPAAALAILAMTALSGPVHALGTESPPTPTTDGDDDTTSDDERRILEKWSTESGDELDATAFQGYRRAEILIGLGEYAAAIDALRALGRPDDANVLNLLGYSHRKLGLIDVGIAYYTKALKRNPAHRGVHEYLGEAYLQKNELGKAHLLLEKLEALCGGTQCEEYRALSEAIAAHETAGRI</sequence>
<dbReference type="EMBL" id="CP058214">
    <property type="protein sequence ID" value="QPC41301.1"/>
    <property type="molecule type" value="Genomic_DNA"/>
</dbReference>
<proteinExistence type="predicted"/>
<dbReference type="KEGG" id="kmn:HW532_00200"/>
<feature type="repeat" description="TPR" evidence="1">
    <location>
        <begin position="110"/>
        <end position="143"/>
    </location>
</feature>
<reference evidence="4 5" key="1">
    <citation type="submission" date="2020-06" db="EMBL/GenBank/DDBJ databases">
        <title>Genome sequence of 2 isolates from Red Sea Mangroves.</title>
        <authorList>
            <person name="Sefrji F."/>
            <person name="Michoud G."/>
            <person name="Merlino G."/>
            <person name="Daffonchio D."/>
        </authorList>
    </citation>
    <scope>NUCLEOTIDE SEQUENCE [LARGE SCALE GENOMIC DNA]</scope>
    <source>
        <strain evidence="4 5">R1DC25</strain>
    </source>
</reference>
<organism evidence="4 5">
    <name type="scientific">Kaustia mangrovi</name>
    <dbReference type="NCBI Taxonomy" id="2593653"/>
    <lineage>
        <taxon>Bacteria</taxon>
        <taxon>Pseudomonadati</taxon>
        <taxon>Pseudomonadota</taxon>
        <taxon>Alphaproteobacteria</taxon>
        <taxon>Hyphomicrobiales</taxon>
        <taxon>Parvibaculaceae</taxon>
        <taxon>Kaustia</taxon>
    </lineage>
</organism>
<keyword evidence="1" id="KW-0802">TPR repeat</keyword>
<dbReference type="InterPro" id="IPR019734">
    <property type="entry name" value="TPR_rpt"/>
</dbReference>
<keyword evidence="3" id="KW-0732">Signal</keyword>
<dbReference type="Pfam" id="PF13181">
    <property type="entry name" value="TPR_8"/>
    <property type="match status" value="1"/>
</dbReference>
<feature type="chain" id="PRO_5032876951" evidence="3">
    <location>
        <begin position="38"/>
        <end position="198"/>
    </location>
</feature>
<dbReference type="RefSeq" id="WP_213162516.1">
    <property type="nucleotide sequence ID" value="NZ_CP058214.1"/>
</dbReference>
<evidence type="ECO:0000313" key="5">
    <source>
        <dbReference type="Proteomes" id="UP000593594"/>
    </source>
</evidence>
<evidence type="ECO:0000256" key="2">
    <source>
        <dbReference type="SAM" id="MobiDB-lite"/>
    </source>
</evidence>